<dbReference type="EMBL" id="FUKW01000041">
    <property type="protein sequence ID" value="SJN22894.1"/>
    <property type="molecule type" value="Genomic_DNA"/>
</dbReference>
<evidence type="ECO:0008006" key="3">
    <source>
        <dbReference type="Google" id="ProtNLM"/>
    </source>
</evidence>
<dbReference type="InterPro" id="IPR011664">
    <property type="entry name" value="Abi_system_AbiD/AbiF-like"/>
</dbReference>
<protein>
    <recommendedName>
        <fullName evidence="3">Abortive infection bacteriophage resistance protein</fullName>
    </recommendedName>
</protein>
<reference evidence="1 2" key="1">
    <citation type="submission" date="2017-02" db="EMBL/GenBank/DDBJ databases">
        <authorList>
            <person name="Peterson S.W."/>
        </authorList>
    </citation>
    <scope>NUCLEOTIDE SEQUENCE [LARGE SCALE GENOMIC DNA]</scope>
    <source>
        <strain evidence="1 2">42ea</strain>
    </source>
</reference>
<gene>
    <name evidence="1" type="ORF">FM115_02445</name>
</gene>
<accession>A0A1R4IT52</accession>
<organism evidence="1 2">
    <name type="scientific">Marinilactibacillus psychrotolerans 42ea</name>
    <dbReference type="NCBI Taxonomy" id="1255609"/>
    <lineage>
        <taxon>Bacteria</taxon>
        <taxon>Bacillati</taxon>
        <taxon>Bacillota</taxon>
        <taxon>Bacilli</taxon>
        <taxon>Lactobacillales</taxon>
        <taxon>Carnobacteriaceae</taxon>
        <taxon>Marinilactibacillus</taxon>
    </lineage>
</organism>
<evidence type="ECO:0000313" key="1">
    <source>
        <dbReference type="EMBL" id="SJN22894.1"/>
    </source>
</evidence>
<name>A0A1R4IT52_9LACT</name>
<dbReference type="AlphaFoldDB" id="A0A1R4IT52"/>
<sequence>MKEKPKLTFDELVRLLTEKGITFNYHSAEEAKKILAERNYYYRLASYRKNFKKNLSTNKYLNCDFKHLVDLSSIDVYLREYLYALCLDIEHAAKTKLMKLLTLNKNEDGYSIVKEFEQEYPKSFSSLMFRFSGSHYHSDMFTKRKEISIWVLLENADFGQLTMMIELYSLKVNNKDIALFDRHLKFVKNIRNTTAHNNIFIINFFHKSNRMHPSTSSVSIAREMKIDKRTMNSKKLHDMIILFYLHKKYCSPELNSRRHQEGNRVLDRICREKELYSKNEPLKTFFKLVNFLVDSLN</sequence>
<dbReference type="Proteomes" id="UP000195611">
    <property type="component" value="Unassembled WGS sequence"/>
</dbReference>
<proteinExistence type="predicted"/>
<dbReference type="RefSeq" id="WP_087057264.1">
    <property type="nucleotide sequence ID" value="NZ_FUKW01000041.1"/>
</dbReference>
<dbReference type="Pfam" id="PF07751">
    <property type="entry name" value="Abi_2"/>
    <property type="match status" value="1"/>
</dbReference>
<evidence type="ECO:0000313" key="2">
    <source>
        <dbReference type="Proteomes" id="UP000195611"/>
    </source>
</evidence>